<dbReference type="InterPro" id="IPR036069">
    <property type="entry name" value="DUF34/NIF3_sf"/>
</dbReference>
<dbReference type="Gene3D" id="3.40.1390.30">
    <property type="entry name" value="NIF3 (NGG1p interacting factor 3)-like"/>
    <property type="match status" value="2"/>
</dbReference>
<dbReference type="AlphaFoldDB" id="A0A448V167"/>
<evidence type="ECO:0000313" key="6">
    <source>
        <dbReference type="Proteomes" id="UP000269544"/>
    </source>
</evidence>
<organism evidence="5 6">
    <name type="scientific">Aedoeadaptatus ivorii</name>
    <dbReference type="NCBI Taxonomy" id="54006"/>
    <lineage>
        <taxon>Bacteria</taxon>
        <taxon>Bacillati</taxon>
        <taxon>Bacillota</taxon>
        <taxon>Tissierellia</taxon>
        <taxon>Tissierellales</taxon>
        <taxon>Peptoniphilaceae</taxon>
        <taxon>Aedoeadaptatus</taxon>
    </lineage>
</organism>
<name>A0A448V167_9FIRM</name>
<dbReference type="EMBL" id="LR134523">
    <property type="protein sequence ID" value="VEJ35273.1"/>
    <property type="molecule type" value="Genomic_DNA"/>
</dbReference>
<evidence type="ECO:0000256" key="3">
    <source>
        <dbReference type="ARBA" id="ARBA00022723"/>
    </source>
</evidence>
<reference evidence="5 6" key="1">
    <citation type="submission" date="2018-12" db="EMBL/GenBank/DDBJ databases">
        <authorList>
            <consortium name="Pathogen Informatics"/>
        </authorList>
    </citation>
    <scope>NUCLEOTIDE SEQUENCE [LARGE SCALE GENOMIC DNA]</scope>
    <source>
        <strain evidence="5 6">NCTC13079</strain>
    </source>
</reference>
<comment type="similarity">
    <text evidence="1">Belongs to the GTP cyclohydrolase I type 2/NIF3 family.</text>
</comment>
<dbReference type="FunFam" id="3.40.1390.30:FF:000001">
    <property type="entry name" value="GTP cyclohydrolase 1 type 2"/>
    <property type="match status" value="1"/>
</dbReference>
<dbReference type="NCBIfam" id="TIGR00486">
    <property type="entry name" value="YbgI_SA1388"/>
    <property type="match status" value="1"/>
</dbReference>
<keyword evidence="3 4" id="KW-0479">Metal-binding</keyword>
<dbReference type="PANTHER" id="PTHR13799:SF14">
    <property type="entry name" value="GTP CYCLOHYDROLASE 1 TYPE 2 HOMOLOG"/>
    <property type="match status" value="1"/>
</dbReference>
<dbReference type="GO" id="GO:0046872">
    <property type="term" value="F:metal ion binding"/>
    <property type="evidence" value="ECO:0007669"/>
    <property type="project" value="UniProtKB-KW"/>
</dbReference>
<keyword evidence="6" id="KW-1185">Reference proteome</keyword>
<gene>
    <name evidence="5" type="ORF">NCTC13079_00599</name>
</gene>
<dbReference type="GO" id="GO:0005737">
    <property type="term" value="C:cytoplasm"/>
    <property type="evidence" value="ECO:0007669"/>
    <property type="project" value="TreeGrafter"/>
</dbReference>
<dbReference type="Pfam" id="PF01784">
    <property type="entry name" value="DUF34_NIF3"/>
    <property type="match status" value="1"/>
</dbReference>
<sequence>MKVSEIAANLRRWAPEASQEEWDNTGFQLRLLDREVSDVVVAMDVTEDVVELAVETDAQLILTHHPMFFQSLKHIDIEETKGRMVARLIQNNISVYASHTAMDKAKGGVNDLWIDKLGLNAVATLTEEGIGIVGDREIELADILQIFQNEEIPSVRAYGRGKTQFQRIAFVGGSGADCIDDAVSKGSDLLITGDVKHHDGQHAYEQGLMVIDIGHFHSEKAVLAAMAQWVESLGEIRAHLVVNSPFAFEIPGKMW</sequence>
<dbReference type="KEGG" id="piv:NCTC13079_00599"/>
<dbReference type="RefSeq" id="WP_164715196.1">
    <property type="nucleotide sequence ID" value="NZ_LR134523.1"/>
</dbReference>
<feature type="binding site" evidence="4">
    <location>
        <position position="65"/>
    </location>
    <ligand>
        <name>a divalent metal cation</name>
        <dbReference type="ChEBI" id="CHEBI:60240"/>
        <label>1</label>
    </ligand>
</feature>
<dbReference type="SUPFAM" id="SSF102705">
    <property type="entry name" value="NIF3 (NGG1p interacting factor 3)-like"/>
    <property type="match status" value="1"/>
</dbReference>
<evidence type="ECO:0000313" key="5">
    <source>
        <dbReference type="EMBL" id="VEJ35273.1"/>
    </source>
</evidence>
<feature type="binding site" evidence="4">
    <location>
        <position position="64"/>
    </location>
    <ligand>
        <name>a divalent metal cation</name>
        <dbReference type="ChEBI" id="CHEBI:60240"/>
        <label>2</label>
    </ligand>
</feature>
<accession>A0A448V167</accession>
<dbReference type="PANTHER" id="PTHR13799">
    <property type="entry name" value="NGG1 INTERACTING FACTOR 3"/>
    <property type="match status" value="1"/>
</dbReference>
<dbReference type="InterPro" id="IPR002678">
    <property type="entry name" value="DUF34/NIF3"/>
</dbReference>
<evidence type="ECO:0000256" key="1">
    <source>
        <dbReference type="ARBA" id="ARBA00006964"/>
    </source>
</evidence>
<feature type="binding site" evidence="4">
    <location>
        <position position="215"/>
    </location>
    <ligand>
        <name>a divalent metal cation</name>
        <dbReference type="ChEBI" id="CHEBI:60240"/>
        <label>2</label>
    </ligand>
</feature>
<dbReference type="Proteomes" id="UP000269544">
    <property type="component" value="Chromosome"/>
</dbReference>
<feature type="binding site" evidence="4">
    <location>
        <position position="103"/>
    </location>
    <ligand>
        <name>a divalent metal cation</name>
        <dbReference type="ChEBI" id="CHEBI:60240"/>
        <label>1</label>
    </ligand>
</feature>
<evidence type="ECO:0000256" key="2">
    <source>
        <dbReference type="ARBA" id="ARBA00022112"/>
    </source>
</evidence>
<feature type="binding site" evidence="4">
    <location>
        <position position="219"/>
    </location>
    <ligand>
        <name>a divalent metal cation</name>
        <dbReference type="ChEBI" id="CHEBI:60240"/>
        <label>1</label>
    </ligand>
</feature>
<protein>
    <recommendedName>
        <fullName evidence="2">GTP cyclohydrolase 1 type 2 homolog</fullName>
    </recommendedName>
</protein>
<evidence type="ECO:0000256" key="4">
    <source>
        <dbReference type="PIRSR" id="PIRSR602678-1"/>
    </source>
</evidence>
<proteinExistence type="inferred from homology"/>